<name>A0A1Q3D7S0_CEPFO</name>
<feature type="transmembrane region" description="Helical" evidence="2">
    <location>
        <begin position="74"/>
        <end position="94"/>
    </location>
</feature>
<feature type="compositionally biased region" description="Basic and acidic residues" evidence="1">
    <location>
        <begin position="228"/>
        <end position="239"/>
    </location>
</feature>
<organism evidence="4 5">
    <name type="scientific">Cephalotus follicularis</name>
    <name type="common">Albany pitcher plant</name>
    <dbReference type="NCBI Taxonomy" id="3775"/>
    <lineage>
        <taxon>Eukaryota</taxon>
        <taxon>Viridiplantae</taxon>
        <taxon>Streptophyta</taxon>
        <taxon>Embryophyta</taxon>
        <taxon>Tracheophyta</taxon>
        <taxon>Spermatophyta</taxon>
        <taxon>Magnoliopsida</taxon>
        <taxon>eudicotyledons</taxon>
        <taxon>Gunneridae</taxon>
        <taxon>Pentapetalae</taxon>
        <taxon>rosids</taxon>
        <taxon>fabids</taxon>
        <taxon>Oxalidales</taxon>
        <taxon>Cephalotaceae</taxon>
        <taxon>Cephalotus</taxon>
    </lineage>
</organism>
<keyword evidence="5" id="KW-1185">Reference proteome</keyword>
<sequence length="594" mass="66724">MTAGGSLSLGLRTASYGSLQQQSIHNNNNGCYAKSCSSSVIARKPSSKMLISGSREREKVLPFFCCRLLGRRKVAMLLLFLLALLVFTLGSLIVNKESNSPNIQQRIIERIGHGVPRNGESVNSLPIKGTLNGRISPKEDSAKGGHENSAQPTPRLLLPPPNPALITPSNHPCKNFALPPPPPPGNKRIGPRPCPVCYLPVEQAIASMPSFHSESPVLRYLTYVNDENPEKPNESEPHGGSDFGGYPSLKQRSDSFEITESMTVYCGFCKGSKPGRQTGFDIDEVDLMELEKPYPVIVASGIFGNYDVVQQPKNIHEYTKKTVPFFMFIDEETEAYLKKSNVLDDSKRIGLWRIIVIRNLPYTDPRLNGKIPKLLLHRICPHIGYSIWIDGKLELLVDPYQILERFLWSQKASFAISRHYTRFDVFEEAEANKAAGKYENASIDRQIQFYYGEGLTPYSPAKLPITSDVPEGCVLIRENILIVNLFFCNWFNEVWRFTARDQLSFSTVRDKIMAKVDWNVSMFLDCERRNFVSQTYHRELLEHMAPPIGSMILPPPLPPTLSGDKTPGKRIPPRRGRGSSRRHRKVIAGIKGNN</sequence>
<keyword evidence="2" id="KW-0812">Transmembrane</keyword>
<dbReference type="InterPro" id="IPR006852">
    <property type="entry name" value="TOD1_MUCI70"/>
</dbReference>
<dbReference type="PANTHER" id="PTHR12956">
    <property type="entry name" value="ALKALINE CERAMIDASE-RELATED"/>
    <property type="match status" value="1"/>
</dbReference>
<evidence type="ECO:0000259" key="3">
    <source>
        <dbReference type="Pfam" id="PF04765"/>
    </source>
</evidence>
<gene>
    <name evidence="4" type="ORF">CFOL_v3_31786</name>
</gene>
<dbReference type="OrthoDB" id="1905162at2759"/>
<feature type="compositionally biased region" description="Basic residues" evidence="1">
    <location>
        <begin position="571"/>
        <end position="586"/>
    </location>
</feature>
<feature type="region of interest" description="Disordered" evidence="1">
    <location>
        <begin position="556"/>
        <end position="594"/>
    </location>
</feature>
<evidence type="ECO:0000256" key="2">
    <source>
        <dbReference type="SAM" id="Phobius"/>
    </source>
</evidence>
<dbReference type="Proteomes" id="UP000187406">
    <property type="component" value="Unassembled WGS sequence"/>
</dbReference>
<feature type="region of interest" description="Disordered" evidence="1">
    <location>
        <begin position="227"/>
        <end position="250"/>
    </location>
</feature>
<comment type="caution">
    <text evidence="4">The sequence shown here is derived from an EMBL/GenBank/DDBJ whole genome shotgun (WGS) entry which is preliminary data.</text>
</comment>
<evidence type="ECO:0000256" key="1">
    <source>
        <dbReference type="SAM" id="MobiDB-lite"/>
    </source>
</evidence>
<dbReference type="STRING" id="3775.A0A1Q3D7S0"/>
<keyword evidence="2" id="KW-0472">Membrane</keyword>
<keyword evidence="2" id="KW-1133">Transmembrane helix</keyword>
<dbReference type="PANTHER" id="PTHR12956:SF61">
    <property type="entry name" value="TRNA (MET) CYTIDINE ACETYLTRANSFERASE-RELATED"/>
    <property type="match status" value="1"/>
</dbReference>
<dbReference type="Pfam" id="PF04765">
    <property type="entry name" value="TOD1_MUCI70"/>
    <property type="match status" value="1"/>
</dbReference>
<feature type="domain" description="TOD1/MUCI70 glycosyltransferase-like" evidence="3">
    <location>
        <begin position="221"/>
        <end position="537"/>
    </location>
</feature>
<dbReference type="AlphaFoldDB" id="A0A1Q3D7S0"/>
<evidence type="ECO:0000313" key="4">
    <source>
        <dbReference type="EMBL" id="GAV88363.1"/>
    </source>
</evidence>
<dbReference type="InParanoid" id="A0A1Q3D7S0"/>
<proteinExistence type="predicted"/>
<dbReference type="FunCoup" id="A0A1Q3D7S0">
    <property type="interactions" value="337"/>
</dbReference>
<accession>A0A1Q3D7S0</accession>
<protein>
    <submittedName>
        <fullName evidence="4">DUF616 domain-containing protein</fullName>
    </submittedName>
</protein>
<feature type="region of interest" description="Disordered" evidence="1">
    <location>
        <begin position="122"/>
        <end position="157"/>
    </location>
</feature>
<dbReference type="InterPro" id="IPR048354">
    <property type="entry name" value="TOD1_MUCI70_glycTrfase_dom"/>
</dbReference>
<evidence type="ECO:0000313" key="5">
    <source>
        <dbReference type="Proteomes" id="UP000187406"/>
    </source>
</evidence>
<dbReference type="EMBL" id="BDDD01004809">
    <property type="protein sequence ID" value="GAV88363.1"/>
    <property type="molecule type" value="Genomic_DNA"/>
</dbReference>
<reference evidence="5" key="1">
    <citation type="submission" date="2016-04" db="EMBL/GenBank/DDBJ databases">
        <title>Cephalotus genome sequencing.</title>
        <authorList>
            <person name="Fukushima K."/>
            <person name="Hasebe M."/>
            <person name="Fang X."/>
        </authorList>
    </citation>
    <scope>NUCLEOTIDE SEQUENCE [LARGE SCALE GENOMIC DNA]</scope>
    <source>
        <strain evidence="5">cv. St1</strain>
    </source>
</reference>
<feature type="compositionally biased region" description="Basic and acidic residues" evidence="1">
    <location>
        <begin position="136"/>
        <end position="146"/>
    </location>
</feature>